<name>A3BZ00_ORYSJ</name>
<dbReference type="PANTHER" id="PTHR45023">
    <property type="match status" value="1"/>
</dbReference>
<gene>
    <name evidence="2" type="ORF">OsJ_29420</name>
</gene>
<dbReference type="AlphaFoldDB" id="A3BZ00"/>
<feature type="compositionally biased region" description="Basic and acidic residues" evidence="1">
    <location>
        <begin position="107"/>
        <end position="123"/>
    </location>
</feature>
<evidence type="ECO:0000313" key="2">
    <source>
        <dbReference type="EMBL" id="EAZ44789.1"/>
    </source>
</evidence>
<accession>A3BZ00</accession>
<organism evidence="2">
    <name type="scientific">Oryza sativa subsp. japonica</name>
    <name type="common">Rice</name>
    <dbReference type="NCBI Taxonomy" id="39947"/>
    <lineage>
        <taxon>Eukaryota</taxon>
        <taxon>Viridiplantae</taxon>
        <taxon>Streptophyta</taxon>
        <taxon>Embryophyta</taxon>
        <taxon>Tracheophyta</taxon>
        <taxon>Spermatophyta</taxon>
        <taxon>Magnoliopsida</taxon>
        <taxon>Liliopsida</taxon>
        <taxon>Poales</taxon>
        <taxon>Poaceae</taxon>
        <taxon>BOP clade</taxon>
        <taxon>Oryzoideae</taxon>
        <taxon>Oryzeae</taxon>
        <taxon>Oryzinae</taxon>
        <taxon>Oryza</taxon>
        <taxon>Oryza sativa</taxon>
    </lineage>
</organism>
<reference evidence="2" key="1">
    <citation type="journal article" date="2005" name="PLoS Biol.">
        <title>The genomes of Oryza sativa: a history of duplications.</title>
        <authorList>
            <person name="Yu J."/>
            <person name="Wang J."/>
            <person name="Lin W."/>
            <person name="Li S."/>
            <person name="Li H."/>
            <person name="Zhou J."/>
            <person name="Ni P."/>
            <person name="Dong W."/>
            <person name="Hu S."/>
            <person name="Zeng C."/>
            <person name="Zhang J."/>
            <person name="Zhang Y."/>
            <person name="Li R."/>
            <person name="Xu Z."/>
            <person name="Li S."/>
            <person name="Li X."/>
            <person name="Zheng H."/>
            <person name="Cong L."/>
            <person name="Lin L."/>
            <person name="Yin J."/>
            <person name="Geng J."/>
            <person name="Li G."/>
            <person name="Shi J."/>
            <person name="Liu J."/>
            <person name="Lv H."/>
            <person name="Li J."/>
            <person name="Wang J."/>
            <person name="Deng Y."/>
            <person name="Ran L."/>
            <person name="Shi X."/>
            <person name="Wang X."/>
            <person name="Wu Q."/>
            <person name="Li C."/>
            <person name="Ren X."/>
            <person name="Wang J."/>
            <person name="Wang X."/>
            <person name="Li D."/>
            <person name="Liu D."/>
            <person name="Zhang X."/>
            <person name="Ji Z."/>
            <person name="Zhao W."/>
            <person name="Sun Y."/>
            <person name="Zhang Z."/>
            <person name="Bao J."/>
            <person name="Han Y."/>
            <person name="Dong L."/>
            <person name="Ji J."/>
            <person name="Chen P."/>
            <person name="Wu S."/>
            <person name="Liu J."/>
            <person name="Xiao Y."/>
            <person name="Bu D."/>
            <person name="Tan J."/>
            <person name="Yang L."/>
            <person name="Ye C."/>
            <person name="Zhang J."/>
            <person name="Xu J."/>
            <person name="Zhou Y."/>
            <person name="Yu Y."/>
            <person name="Zhang B."/>
            <person name="Zhuang S."/>
            <person name="Wei H."/>
            <person name="Liu B."/>
            <person name="Lei M."/>
            <person name="Yu H."/>
            <person name="Li Y."/>
            <person name="Xu H."/>
            <person name="Wei S."/>
            <person name="He X."/>
            <person name="Fang L."/>
            <person name="Zhang Z."/>
            <person name="Zhang Y."/>
            <person name="Huang X."/>
            <person name="Su Z."/>
            <person name="Tong W."/>
            <person name="Li J."/>
            <person name="Tong Z."/>
            <person name="Li S."/>
            <person name="Ye J."/>
            <person name="Wang L."/>
            <person name="Fang L."/>
            <person name="Lei T."/>
            <person name="Chen C."/>
            <person name="Chen H."/>
            <person name="Xu Z."/>
            <person name="Li H."/>
            <person name="Huang H."/>
            <person name="Zhang F."/>
            <person name="Xu H."/>
            <person name="Li N."/>
            <person name="Zhao C."/>
            <person name="Li S."/>
            <person name="Dong L."/>
            <person name="Huang Y."/>
            <person name="Li L."/>
            <person name="Xi Y."/>
            <person name="Qi Q."/>
            <person name="Li W."/>
            <person name="Zhang B."/>
            <person name="Hu W."/>
            <person name="Zhang Y."/>
            <person name="Tian X."/>
            <person name="Jiao Y."/>
            <person name="Liang X."/>
            <person name="Jin J."/>
            <person name="Gao L."/>
            <person name="Zheng W."/>
            <person name="Hao B."/>
            <person name="Liu S."/>
            <person name="Wang W."/>
            <person name="Yuan L."/>
            <person name="Cao M."/>
            <person name="McDermott J."/>
            <person name="Samudrala R."/>
            <person name="Wang J."/>
            <person name="Wong G.K."/>
            <person name="Yang H."/>
        </authorList>
    </citation>
    <scope>NUCLEOTIDE SEQUENCE [LARGE SCALE GENOMIC DNA]</scope>
</reference>
<protein>
    <submittedName>
        <fullName evidence="2">Uncharacterized protein</fullName>
    </submittedName>
</protein>
<dbReference type="Proteomes" id="UP000007752">
    <property type="component" value="Chromosome 9"/>
</dbReference>
<dbReference type="PANTHER" id="PTHR45023:SF15">
    <property type="entry name" value="OS07G0575233 PROTEIN"/>
    <property type="match status" value="1"/>
</dbReference>
<dbReference type="EMBL" id="CM000146">
    <property type="protein sequence ID" value="EAZ44789.1"/>
    <property type="molecule type" value="Genomic_DNA"/>
</dbReference>
<sequence length="149" mass="17396">MPSNGNKRTAKQCRTHWDNVKRDVTKFCGFYAKARNTFTSGYSDEMIMEKAREWYKSRNNDKPFTLEYMWKDLKDQPKWRRVLEQSSKNKRNKISESGAYTSSSNQDTEKESVSKEKRPEGQKAAKQRQKGKCEPSPLGDKPSQNMILS</sequence>
<reference evidence="2" key="2">
    <citation type="submission" date="2008-12" db="EMBL/GenBank/DDBJ databases">
        <title>Improved gene annotation of the rice (Oryza sativa) genomes.</title>
        <authorList>
            <person name="Wang J."/>
            <person name="Li R."/>
            <person name="Fan W."/>
            <person name="Huang Q."/>
            <person name="Zhang J."/>
            <person name="Zhou Y."/>
            <person name="Hu Y."/>
            <person name="Zi S."/>
            <person name="Li J."/>
            <person name="Ni P."/>
            <person name="Zheng H."/>
            <person name="Zhang Y."/>
            <person name="Zhao M."/>
            <person name="Hao Q."/>
            <person name="McDermott J."/>
            <person name="Samudrala R."/>
            <person name="Kristiansen K."/>
            <person name="Wong G.K.-S."/>
        </authorList>
    </citation>
    <scope>NUCLEOTIDE SEQUENCE</scope>
</reference>
<evidence type="ECO:0000256" key="1">
    <source>
        <dbReference type="SAM" id="MobiDB-lite"/>
    </source>
</evidence>
<feature type="region of interest" description="Disordered" evidence="1">
    <location>
        <begin position="81"/>
        <end position="149"/>
    </location>
</feature>
<proteinExistence type="predicted"/>